<organism evidence="2 3">
    <name type="scientific">Fictibacillus barbaricus</name>
    <dbReference type="NCBI Taxonomy" id="182136"/>
    <lineage>
        <taxon>Bacteria</taxon>
        <taxon>Bacillati</taxon>
        <taxon>Bacillota</taxon>
        <taxon>Bacilli</taxon>
        <taxon>Bacillales</taxon>
        <taxon>Fictibacillaceae</taxon>
        <taxon>Fictibacillus</taxon>
    </lineage>
</organism>
<comment type="caution">
    <text evidence="2">The sequence shown here is derived from an EMBL/GenBank/DDBJ whole genome shotgun (WGS) entry which is preliminary data.</text>
</comment>
<dbReference type="Pfam" id="PF13045">
    <property type="entry name" value="DUF3905"/>
    <property type="match status" value="1"/>
</dbReference>
<gene>
    <name evidence="2" type="ORF">JYA64_03790</name>
</gene>
<name>A0ABS2ZCL4_9BACL</name>
<feature type="region of interest" description="Disordered" evidence="1">
    <location>
        <begin position="59"/>
        <end position="85"/>
    </location>
</feature>
<proteinExistence type="predicted"/>
<dbReference type="Proteomes" id="UP001319060">
    <property type="component" value="Unassembled WGS sequence"/>
</dbReference>
<protein>
    <submittedName>
        <fullName evidence="2">DUF3905 domain-containing protein</fullName>
    </submittedName>
</protein>
<accession>A0ABS2ZCL4</accession>
<keyword evidence="3" id="KW-1185">Reference proteome</keyword>
<feature type="region of interest" description="Disordered" evidence="1">
    <location>
        <begin position="1"/>
        <end position="29"/>
    </location>
</feature>
<dbReference type="InterPro" id="IPR024999">
    <property type="entry name" value="DUF3905"/>
</dbReference>
<feature type="compositionally biased region" description="Basic and acidic residues" evidence="1">
    <location>
        <begin position="1"/>
        <end position="12"/>
    </location>
</feature>
<dbReference type="RefSeq" id="WP_188404025.1">
    <property type="nucleotide sequence ID" value="NZ_BMCE01000003.1"/>
</dbReference>
<reference evidence="2 3" key="1">
    <citation type="submission" date="2021-01" db="EMBL/GenBank/DDBJ databases">
        <title>Genome Sequencing of Type Strains.</title>
        <authorList>
            <person name="Lemaire J.F."/>
            <person name="Inderbitzin P."/>
            <person name="Collins S.B."/>
            <person name="Wespe N."/>
            <person name="Knight-Connoni V."/>
        </authorList>
    </citation>
    <scope>NUCLEOTIDE SEQUENCE [LARGE SCALE GENOMIC DNA]</scope>
    <source>
        <strain evidence="2 3">DSM 14730</strain>
    </source>
</reference>
<feature type="region of interest" description="Disordered" evidence="1">
    <location>
        <begin position="98"/>
        <end position="118"/>
    </location>
</feature>
<sequence>MSKDKERKKSLPDVDIDNTMPHQISSPDFKETGMEMEAPFINEHGVVIGDSFYDSENSPLNNWSTDTDPEIMSGDEWVHPTNDIGWNTTENRELIEKKIKPKDGQFQHPTKDTSYSSD</sequence>
<evidence type="ECO:0000313" key="3">
    <source>
        <dbReference type="Proteomes" id="UP001319060"/>
    </source>
</evidence>
<feature type="compositionally biased region" description="Basic and acidic residues" evidence="1">
    <location>
        <begin position="98"/>
        <end position="111"/>
    </location>
</feature>
<dbReference type="EMBL" id="JAFHKS010000041">
    <property type="protein sequence ID" value="MBN3544414.1"/>
    <property type="molecule type" value="Genomic_DNA"/>
</dbReference>
<evidence type="ECO:0000313" key="2">
    <source>
        <dbReference type="EMBL" id="MBN3544414.1"/>
    </source>
</evidence>
<evidence type="ECO:0000256" key="1">
    <source>
        <dbReference type="SAM" id="MobiDB-lite"/>
    </source>
</evidence>